<accession>A0AC61R1W2</accession>
<sequence>MAKKRMYSFAEKKHSQRGLVSTILGGLSLVIFGALAYLAYYLDGEGGAYMGTIGLTGAVFSVMGLILGLVSFGEHDTHLLFPKIGSILNGCVLAIWIFVILIGFGG</sequence>
<comment type="caution">
    <text evidence="1">The sequence shown here is derived from an EMBL/GenBank/DDBJ whole genome shotgun (WGS) entry which is preliminary data.</text>
</comment>
<name>A0AC61R1W2_9FIRM</name>
<reference evidence="1" key="1">
    <citation type="submission" date="2019-04" db="EMBL/GenBank/DDBJ databases">
        <title>Microbes associate with the intestines of laboratory mice.</title>
        <authorList>
            <person name="Navarre W."/>
            <person name="Wong E."/>
            <person name="Huang K."/>
            <person name="Tropini C."/>
            <person name="Ng K."/>
            <person name="Yu B."/>
        </authorList>
    </citation>
    <scope>NUCLEOTIDE SEQUENCE</scope>
    <source>
        <strain evidence="1">NM72_1-8</strain>
    </source>
</reference>
<dbReference type="Proteomes" id="UP000307720">
    <property type="component" value="Unassembled WGS sequence"/>
</dbReference>
<gene>
    <name evidence="1" type="ORF">E5357_03885</name>
</gene>
<evidence type="ECO:0000313" key="1">
    <source>
        <dbReference type="EMBL" id="TGX99875.1"/>
    </source>
</evidence>
<dbReference type="EMBL" id="SRZB01000004">
    <property type="protein sequence ID" value="TGX99875.1"/>
    <property type="molecule type" value="Genomic_DNA"/>
</dbReference>
<organism evidence="1 2">
    <name type="scientific">Hominisplanchenecus murintestinalis</name>
    <dbReference type="NCBI Taxonomy" id="2941517"/>
    <lineage>
        <taxon>Bacteria</taxon>
        <taxon>Bacillati</taxon>
        <taxon>Bacillota</taxon>
        <taxon>Clostridia</taxon>
        <taxon>Lachnospirales</taxon>
        <taxon>Lachnospiraceae</taxon>
        <taxon>Hominisplanchenecus</taxon>
    </lineage>
</organism>
<evidence type="ECO:0000313" key="2">
    <source>
        <dbReference type="Proteomes" id="UP000307720"/>
    </source>
</evidence>
<keyword evidence="2" id="KW-1185">Reference proteome</keyword>
<protein>
    <submittedName>
        <fullName evidence="1">Uncharacterized protein</fullName>
    </submittedName>
</protein>
<proteinExistence type="predicted"/>